<organism evidence="1 2">
    <name type="scientific">[Mycobacterium] vasticus</name>
    <dbReference type="NCBI Taxonomy" id="2875777"/>
    <lineage>
        <taxon>Bacteria</taxon>
        <taxon>Bacillati</taxon>
        <taxon>Actinomycetota</taxon>
        <taxon>Actinomycetes</taxon>
        <taxon>Mycobacteriales</taxon>
        <taxon>Mycobacteriaceae</taxon>
        <taxon>Mycolicibacter</taxon>
    </lineage>
</organism>
<dbReference type="InterPro" id="IPR036388">
    <property type="entry name" value="WH-like_DNA-bd_sf"/>
</dbReference>
<keyword evidence="2" id="KW-1185">Reference proteome</keyword>
<proteinExistence type="predicted"/>
<accession>A0ABU5Z242</accession>
<gene>
    <name evidence="1" type="ORF">K5L39_20035</name>
</gene>
<name>A0ABU5Z242_9MYCO</name>
<dbReference type="SUPFAM" id="SSF46785">
    <property type="entry name" value="Winged helix' DNA-binding domain"/>
    <property type="match status" value="1"/>
</dbReference>
<dbReference type="EMBL" id="JAYJJQ010000027">
    <property type="protein sequence ID" value="MEB3071471.1"/>
    <property type="molecule type" value="Genomic_DNA"/>
</dbReference>
<comment type="caution">
    <text evidence="1">The sequence shown here is derived from an EMBL/GenBank/DDBJ whole genome shotgun (WGS) entry which is preliminary data.</text>
</comment>
<dbReference type="Proteomes" id="UP001299283">
    <property type="component" value="Unassembled WGS sequence"/>
</dbReference>
<evidence type="ECO:0000313" key="2">
    <source>
        <dbReference type="Proteomes" id="UP001299283"/>
    </source>
</evidence>
<dbReference type="RefSeq" id="WP_329779676.1">
    <property type="nucleotide sequence ID" value="NZ_JAYJJQ010000027.1"/>
</dbReference>
<protein>
    <submittedName>
        <fullName evidence="1">MarR family transcriptional regulator</fullName>
    </submittedName>
</protein>
<dbReference type="InterPro" id="IPR036390">
    <property type="entry name" value="WH_DNA-bd_sf"/>
</dbReference>
<dbReference type="Gene3D" id="1.10.10.10">
    <property type="entry name" value="Winged helix-like DNA-binding domain superfamily/Winged helix DNA-binding domain"/>
    <property type="match status" value="1"/>
</dbReference>
<evidence type="ECO:0000313" key="1">
    <source>
        <dbReference type="EMBL" id="MEB3071471.1"/>
    </source>
</evidence>
<reference evidence="1 2" key="1">
    <citation type="submission" date="2023-12" db="EMBL/GenBank/DDBJ databases">
        <title>Description of new species of Mycobacterium terrae complex isolated from sewage at the Sao Paulo Zoological Park Foundation in Brazil.</title>
        <authorList>
            <person name="Romagnoli C.L."/>
            <person name="Conceicao E.C."/>
            <person name="Machado E."/>
            <person name="Barreto L.B.P.F."/>
            <person name="Sharma A."/>
            <person name="Silva N.M."/>
            <person name="Marques L.E."/>
            <person name="Juliana M.A."/>
            <person name="Lourenco M.C.S."/>
            <person name="Digiampietri L.A."/>
            <person name="Suffys P.N."/>
            <person name="Viana-Niero C."/>
        </authorList>
    </citation>
    <scope>NUCLEOTIDE SEQUENCE [LARGE SCALE GENOMIC DNA]</scope>
    <source>
        <strain evidence="1 2">MYC017</strain>
    </source>
</reference>
<sequence>MSELKTLQAIRLKGRVSPADLAATVGEDAATIAATIEGLSEAGLVIAGATVRISPEGRERLAALLLEERSKVDPAAIAAVYEKFRGVNADFKALVTDWQLKDGEPNAHDDADYDAAVLARLDAIHAQVLPIVAAAAIEVPRLTAYADKLSSAATKLKGGETLWFTRPIIDSYHTVWFELHEELILAAGLTREAEAKAGHAE</sequence>